<dbReference type="SUPFAM" id="SSF46767">
    <property type="entry name" value="Methylated DNA-protein cysteine methyltransferase, C-terminal domain"/>
    <property type="match status" value="1"/>
</dbReference>
<dbReference type="Proteomes" id="UP000061457">
    <property type="component" value="Chromosome II"/>
</dbReference>
<dbReference type="KEGG" id="pphe:PP2015_4175"/>
<dbReference type="PATRIC" id="fig|161398.10.peg.4283"/>
<dbReference type="InterPro" id="IPR052520">
    <property type="entry name" value="ATL_DNA_repair"/>
</dbReference>
<sequence>MQDDFELRVHTIIGAIPFGRVATYGQIAKLAGQANYARKVGYILKSLPKESNLPWYRVINSQGKISFPAQTSKFIEQKERLESEGVIFLSNRVRLKEFQWLD</sequence>
<dbReference type="Gene3D" id="1.10.10.10">
    <property type="entry name" value="Winged helix-like DNA-binding domain superfamily/Winged helix DNA-binding domain"/>
    <property type="match status" value="1"/>
</dbReference>
<dbReference type="InterPro" id="IPR036217">
    <property type="entry name" value="MethylDNA_cys_MeTrfase_DNAb"/>
</dbReference>
<accession>A0A0S2K9F5</accession>
<keyword evidence="1" id="KW-0227">DNA damage</keyword>
<feature type="domain" description="Methylated-DNA-[protein]-cysteine S-methyltransferase DNA binding" evidence="2">
    <location>
        <begin position="4"/>
        <end position="86"/>
    </location>
</feature>
<dbReference type="GO" id="GO:0032259">
    <property type="term" value="P:methylation"/>
    <property type="evidence" value="ECO:0007669"/>
    <property type="project" value="UniProtKB-KW"/>
</dbReference>
<proteinExistence type="predicted"/>
<dbReference type="PANTHER" id="PTHR42942">
    <property type="entry name" value="6-O-METHYLGUANINE DNA METHYLTRANSFERASE"/>
    <property type="match status" value="1"/>
</dbReference>
<evidence type="ECO:0000313" key="3">
    <source>
        <dbReference type="EMBL" id="ALO44642.1"/>
    </source>
</evidence>
<dbReference type="AlphaFoldDB" id="A0A0S2K9F5"/>
<dbReference type="InterPro" id="IPR036388">
    <property type="entry name" value="WH-like_DNA-bd_sf"/>
</dbReference>
<dbReference type="GO" id="GO:0008168">
    <property type="term" value="F:methyltransferase activity"/>
    <property type="evidence" value="ECO:0007669"/>
    <property type="project" value="UniProtKB-KW"/>
</dbReference>
<evidence type="ECO:0000256" key="1">
    <source>
        <dbReference type="ARBA" id="ARBA00022763"/>
    </source>
</evidence>
<protein>
    <submittedName>
        <fullName evidence="3">O-6-methylguanine DNA methyltransferase</fullName>
    </submittedName>
</protein>
<dbReference type="CDD" id="cd06445">
    <property type="entry name" value="ATase"/>
    <property type="match status" value="1"/>
</dbReference>
<name>A0A0S2K9F5_9GAMM</name>
<evidence type="ECO:0000313" key="4">
    <source>
        <dbReference type="Proteomes" id="UP000061457"/>
    </source>
</evidence>
<gene>
    <name evidence="3" type="ORF">PP2015_4175</name>
</gene>
<dbReference type="Pfam" id="PF01035">
    <property type="entry name" value="DNA_binding_1"/>
    <property type="match status" value="1"/>
</dbReference>
<keyword evidence="3" id="KW-0489">Methyltransferase</keyword>
<keyword evidence="3" id="KW-0808">Transferase</keyword>
<organism evidence="3 4">
    <name type="scientific">Pseudoalteromonas phenolica</name>
    <dbReference type="NCBI Taxonomy" id="161398"/>
    <lineage>
        <taxon>Bacteria</taxon>
        <taxon>Pseudomonadati</taxon>
        <taxon>Pseudomonadota</taxon>
        <taxon>Gammaproteobacteria</taxon>
        <taxon>Alteromonadales</taxon>
        <taxon>Pseudoalteromonadaceae</taxon>
        <taxon>Pseudoalteromonas</taxon>
    </lineage>
</organism>
<dbReference type="RefSeq" id="WP_058032484.1">
    <property type="nucleotide sequence ID" value="NZ_CP013188.1"/>
</dbReference>
<dbReference type="OrthoDB" id="9132167at2"/>
<dbReference type="STRING" id="161398.PP2015_4175"/>
<reference evidence="3 4" key="1">
    <citation type="submission" date="2015-11" db="EMBL/GenBank/DDBJ databases">
        <authorList>
            <person name="Zhang Y."/>
            <person name="Guo Z."/>
        </authorList>
    </citation>
    <scope>NUCLEOTIDE SEQUENCE [LARGE SCALE GENOMIC DNA]</scope>
    <source>
        <strain evidence="3 4">KCTC 12086</strain>
    </source>
</reference>
<keyword evidence="4" id="KW-1185">Reference proteome</keyword>
<dbReference type="GO" id="GO:0006281">
    <property type="term" value="P:DNA repair"/>
    <property type="evidence" value="ECO:0007669"/>
    <property type="project" value="InterPro"/>
</dbReference>
<evidence type="ECO:0000259" key="2">
    <source>
        <dbReference type="Pfam" id="PF01035"/>
    </source>
</evidence>
<dbReference type="InterPro" id="IPR014048">
    <property type="entry name" value="MethylDNA_cys_MeTrfase_DNA-bd"/>
</dbReference>
<dbReference type="PANTHER" id="PTHR42942:SF1">
    <property type="entry name" value="ALKYLTRANSFERASE-LIKE PROTEIN 1"/>
    <property type="match status" value="1"/>
</dbReference>
<dbReference type="EMBL" id="CP013188">
    <property type="protein sequence ID" value="ALO44642.1"/>
    <property type="molecule type" value="Genomic_DNA"/>
</dbReference>